<organism evidence="8 9">
    <name type="scientific">Blastopirellula marina DSM 3645</name>
    <dbReference type="NCBI Taxonomy" id="314230"/>
    <lineage>
        <taxon>Bacteria</taxon>
        <taxon>Pseudomonadati</taxon>
        <taxon>Planctomycetota</taxon>
        <taxon>Planctomycetia</taxon>
        <taxon>Pirellulales</taxon>
        <taxon>Pirellulaceae</taxon>
        <taxon>Blastopirellula</taxon>
    </lineage>
</organism>
<feature type="binding site" evidence="5">
    <location>
        <position position="141"/>
    </location>
    <ligand>
        <name>ATP</name>
        <dbReference type="ChEBI" id="CHEBI:30616"/>
    </ligand>
</feature>
<keyword evidence="6" id="KW-1133">Transmembrane helix</keyword>
<dbReference type="Gene3D" id="1.10.510.10">
    <property type="entry name" value="Transferase(Phosphotransferase) domain 1"/>
    <property type="match status" value="1"/>
</dbReference>
<dbReference type="Pfam" id="PF00069">
    <property type="entry name" value="Pkinase"/>
    <property type="match status" value="1"/>
</dbReference>
<dbReference type="PROSITE" id="PS00108">
    <property type="entry name" value="PROTEIN_KINASE_ST"/>
    <property type="match status" value="1"/>
</dbReference>
<evidence type="ECO:0000256" key="1">
    <source>
        <dbReference type="ARBA" id="ARBA00022679"/>
    </source>
</evidence>
<sequence length="809" mass="90916">MREESAVSMTIEREKSIFLAALEHSSDRERAEFLVQQCQGDLAMQASIEQLIAAHDRSVNVLDQETDDRVYLQQQVKSAAKAIALNANWGSDNSGPALESDAAEHEFIDNYLLLEKLGEGGFGQVYVAEQRVPVRRRVAIKLLKSGLLSRDSVARFEAERQALAMMDHPNIARIFDAGTTAADQPYFVMELVRGVHITTFCQQQSMPVGGRLRLFVDVCHAVQHAHQKGIIHRDLKPSNVLVTLHDVAPVAKVIDFGVAKALNEPLTEKTIYTRFAQMIGTPMYMSPEQAEMNALDVDTRSDIYSLGVLLYELLTETTPFDQKRLQTATFDEMRRMIREEDPPRPSARLTACNQAAAMVRDPRALNLRSRASELRGDLDWIVMKALEKDRRRRYETASDLARDVQRYLDQQPVVARPPSHWYRLTRFARRNKVAFVSTLLILLSLIGGTVISTWQAIVATQAQRETEKFRQEAVASVEHLKEANVLLDSARANTDEQRWALAQAQYTRATQLQPQHYLTWSGRGSLYARVGAFNASAADYARALSLGAPANNPAWWGVPQLCLHANDQTAYLNICRELRSQLATTDDHGQVAFNIRGLCLRPLGDDEARLLTKRMDAILQSEEDHPWMRGLPFADDHPSPPRDHGHFPMPFAGGGPPGFRGPPGMMREIGIYVTGLAYYRSGQPARAIELLQEFADAEHDHPLSDLASPVLALAQHELGDRDAALEALEKSQQIIDRWLDNRVVDSTESGTIPWFDFLEMNILHREAFQKIYDRPLAQDRRFELIESHARALLMGGNATDAPTLSPARR</sequence>
<name>A3ZY17_9BACT</name>
<dbReference type="SMART" id="SM00220">
    <property type="entry name" value="S_TKc"/>
    <property type="match status" value="1"/>
</dbReference>
<gene>
    <name evidence="8" type="ORF">DSM3645_26754</name>
</gene>
<dbReference type="CDD" id="cd14014">
    <property type="entry name" value="STKc_PknB_like"/>
    <property type="match status" value="1"/>
</dbReference>
<dbReference type="Gene3D" id="1.25.40.10">
    <property type="entry name" value="Tetratricopeptide repeat domain"/>
    <property type="match status" value="2"/>
</dbReference>
<protein>
    <submittedName>
        <fullName evidence="8">Serine/threonine-protein kinase</fullName>
    </submittedName>
</protein>
<dbReference type="GO" id="GO:0005524">
    <property type="term" value="F:ATP binding"/>
    <property type="evidence" value="ECO:0007669"/>
    <property type="project" value="UniProtKB-UniRule"/>
</dbReference>
<keyword evidence="3 8" id="KW-0418">Kinase</keyword>
<evidence type="ECO:0000313" key="9">
    <source>
        <dbReference type="Proteomes" id="UP000004358"/>
    </source>
</evidence>
<keyword evidence="2 5" id="KW-0547">Nucleotide-binding</keyword>
<dbReference type="PROSITE" id="PS00107">
    <property type="entry name" value="PROTEIN_KINASE_ATP"/>
    <property type="match status" value="1"/>
</dbReference>
<keyword evidence="1" id="KW-0808">Transferase</keyword>
<dbReference type="InterPro" id="IPR017441">
    <property type="entry name" value="Protein_kinase_ATP_BS"/>
</dbReference>
<dbReference type="Proteomes" id="UP000004358">
    <property type="component" value="Unassembled WGS sequence"/>
</dbReference>
<dbReference type="PROSITE" id="PS50011">
    <property type="entry name" value="PROTEIN_KINASE_DOM"/>
    <property type="match status" value="1"/>
</dbReference>
<keyword evidence="6" id="KW-0812">Transmembrane</keyword>
<dbReference type="PANTHER" id="PTHR43289">
    <property type="entry name" value="MITOGEN-ACTIVATED PROTEIN KINASE KINASE KINASE 20-RELATED"/>
    <property type="match status" value="1"/>
</dbReference>
<dbReference type="InterPro" id="IPR011009">
    <property type="entry name" value="Kinase-like_dom_sf"/>
</dbReference>
<accession>A3ZY17</accession>
<comment type="caution">
    <text evidence="8">The sequence shown here is derived from an EMBL/GenBank/DDBJ whole genome shotgun (WGS) entry which is preliminary data.</text>
</comment>
<evidence type="ECO:0000256" key="2">
    <source>
        <dbReference type="ARBA" id="ARBA00022741"/>
    </source>
</evidence>
<dbReference type="InterPro" id="IPR000719">
    <property type="entry name" value="Prot_kinase_dom"/>
</dbReference>
<dbReference type="InterPro" id="IPR011990">
    <property type="entry name" value="TPR-like_helical_dom_sf"/>
</dbReference>
<dbReference type="SUPFAM" id="SSF48452">
    <property type="entry name" value="TPR-like"/>
    <property type="match status" value="1"/>
</dbReference>
<evidence type="ECO:0000256" key="3">
    <source>
        <dbReference type="ARBA" id="ARBA00022777"/>
    </source>
</evidence>
<dbReference type="HOGENOM" id="CLU_007799_1_0_0"/>
<dbReference type="InterPro" id="IPR008271">
    <property type="entry name" value="Ser/Thr_kinase_AS"/>
</dbReference>
<dbReference type="SUPFAM" id="SSF56112">
    <property type="entry name" value="Protein kinase-like (PK-like)"/>
    <property type="match status" value="1"/>
</dbReference>
<dbReference type="Gene3D" id="3.30.200.20">
    <property type="entry name" value="Phosphorylase Kinase, domain 1"/>
    <property type="match status" value="1"/>
</dbReference>
<dbReference type="eggNOG" id="COG0515">
    <property type="taxonomic scope" value="Bacteria"/>
</dbReference>
<evidence type="ECO:0000256" key="5">
    <source>
        <dbReference type="PROSITE-ProRule" id="PRU10141"/>
    </source>
</evidence>
<reference evidence="8 9" key="1">
    <citation type="submission" date="2006-02" db="EMBL/GenBank/DDBJ databases">
        <authorList>
            <person name="Amann R."/>
            <person name="Ferriera S."/>
            <person name="Johnson J."/>
            <person name="Kravitz S."/>
            <person name="Halpern A."/>
            <person name="Remington K."/>
            <person name="Beeson K."/>
            <person name="Tran B."/>
            <person name="Rogers Y.-H."/>
            <person name="Friedman R."/>
            <person name="Venter J.C."/>
        </authorList>
    </citation>
    <scope>NUCLEOTIDE SEQUENCE [LARGE SCALE GENOMIC DNA]</scope>
    <source>
        <strain evidence="8 9">DSM 3645</strain>
    </source>
</reference>
<dbReference type="AlphaFoldDB" id="A3ZY17"/>
<dbReference type="GO" id="GO:0004674">
    <property type="term" value="F:protein serine/threonine kinase activity"/>
    <property type="evidence" value="ECO:0007669"/>
    <property type="project" value="TreeGrafter"/>
</dbReference>
<dbReference type="EMBL" id="AANZ01000020">
    <property type="protein sequence ID" value="EAQ78552.1"/>
    <property type="molecule type" value="Genomic_DNA"/>
</dbReference>
<evidence type="ECO:0000313" key="8">
    <source>
        <dbReference type="EMBL" id="EAQ78552.1"/>
    </source>
</evidence>
<dbReference type="PANTHER" id="PTHR43289:SF6">
    <property type="entry name" value="SERINE_THREONINE-PROTEIN KINASE NEKL-3"/>
    <property type="match status" value="1"/>
</dbReference>
<proteinExistence type="predicted"/>
<evidence type="ECO:0000259" key="7">
    <source>
        <dbReference type="PROSITE" id="PS50011"/>
    </source>
</evidence>
<keyword evidence="4 5" id="KW-0067">ATP-binding</keyword>
<keyword evidence="6" id="KW-0472">Membrane</keyword>
<evidence type="ECO:0000256" key="6">
    <source>
        <dbReference type="SAM" id="Phobius"/>
    </source>
</evidence>
<feature type="domain" description="Protein kinase" evidence="7">
    <location>
        <begin position="111"/>
        <end position="408"/>
    </location>
</feature>
<dbReference type="STRING" id="314230.DSM3645_26754"/>
<evidence type="ECO:0000256" key="4">
    <source>
        <dbReference type="ARBA" id="ARBA00022840"/>
    </source>
</evidence>
<feature type="transmembrane region" description="Helical" evidence="6">
    <location>
        <begin position="433"/>
        <end position="454"/>
    </location>
</feature>